<dbReference type="EMBL" id="KV924278">
    <property type="protein sequence ID" value="PIO38112.1"/>
    <property type="molecule type" value="Genomic_DNA"/>
</dbReference>
<organism evidence="3 4">
    <name type="scientific">Aquarana catesbeiana</name>
    <name type="common">American bullfrog</name>
    <name type="synonym">Rana catesbeiana</name>
    <dbReference type="NCBI Taxonomy" id="8400"/>
    <lineage>
        <taxon>Eukaryota</taxon>
        <taxon>Metazoa</taxon>
        <taxon>Chordata</taxon>
        <taxon>Craniata</taxon>
        <taxon>Vertebrata</taxon>
        <taxon>Euteleostomi</taxon>
        <taxon>Amphibia</taxon>
        <taxon>Batrachia</taxon>
        <taxon>Anura</taxon>
        <taxon>Neobatrachia</taxon>
        <taxon>Ranoidea</taxon>
        <taxon>Ranidae</taxon>
        <taxon>Aquarana</taxon>
    </lineage>
</organism>
<keyword evidence="2" id="KW-1133">Transmembrane helix</keyword>
<evidence type="ECO:0000256" key="2">
    <source>
        <dbReference type="SAM" id="Phobius"/>
    </source>
</evidence>
<dbReference type="OrthoDB" id="506431at2759"/>
<keyword evidence="2" id="KW-0812">Transmembrane</keyword>
<keyword evidence="4" id="KW-1185">Reference proteome</keyword>
<protein>
    <submittedName>
        <fullName evidence="3">Uncharacterized protein</fullName>
    </submittedName>
</protein>
<feature type="region of interest" description="Disordered" evidence="1">
    <location>
        <begin position="1"/>
        <end position="23"/>
    </location>
</feature>
<feature type="compositionally biased region" description="Basic residues" evidence="1">
    <location>
        <begin position="14"/>
        <end position="23"/>
    </location>
</feature>
<proteinExistence type="predicted"/>
<sequence length="87" mass="9668">MEPKMPFHMNSVSPKKKRKKKKASSYTCCSCWLLTIGRLPILESSDVGTATDVSGGATAIGEKKIKIILYIIYVITGLFYVKLLNKN</sequence>
<evidence type="ECO:0000313" key="4">
    <source>
        <dbReference type="Proteomes" id="UP000228934"/>
    </source>
</evidence>
<accession>A0A2G9SDE0</accession>
<keyword evidence="2" id="KW-0472">Membrane</keyword>
<gene>
    <name evidence="3" type="ORF">AB205_0191980</name>
</gene>
<dbReference type="AlphaFoldDB" id="A0A2G9SDE0"/>
<reference evidence="4" key="1">
    <citation type="journal article" date="2017" name="Nat. Commun.">
        <title>The North American bullfrog draft genome provides insight into hormonal regulation of long noncoding RNA.</title>
        <authorList>
            <person name="Hammond S.A."/>
            <person name="Warren R.L."/>
            <person name="Vandervalk B.P."/>
            <person name="Kucuk E."/>
            <person name="Khan H."/>
            <person name="Gibb E.A."/>
            <person name="Pandoh P."/>
            <person name="Kirk H."/>
            <person name="Zhao Y."/>
            <person name="Jones M."/>
            <person name="Mungall A.J."/>
            <person name="Coope R."/>
            <person name="Pleasance S."/>
            <person name="Moore R.A."/>
            <person name="Holt R.A."/>
            <person name="Round J.M."/>
            <person name="Ohora S."/>
            <person name="Walle B.V."/>
            <person name="Veldhoen N."/>
            <person name="Helbing C.C."/>
            <person name="Birol I."/>
        </authorList>
    </citation>
    <scope>NUCLEOTIDE SEQUENCE [LARGE SCALE GENOMIC DNA]</scope>
</reference>
<feature type="transmembrane region" description="Helical" evidence="2">
    <location>
        <begin position="68"/>
        <end position="85"/>
    </location>
</feature>
<evidence type="ECO:0000313" key="3">
    <source>
        <dbReference type="EMBL" id="PIO38112.1"/>
    </source>
</evidence>
<evidence type="ECO:0000256" key="1">
    <source>
        <dbReference type="SAM" id="MobiDB-lite"/>
    </source>
</evidence>
<dbReference type="Proteomes" id="UP000228934">
    <property type="component" value="Unassembled WGS sequence"/>
</dbReference>
<name>A0A2G9SDE0_AQUCT</name>